<dbReference type="InterPro" id="IPR005031">
    <property type="entry name" value="COQ10_START"/>
</dbReference>
<dbReference type="Gene3D" id="3.30.530.20">
    <property type="match status" value="1"/>
</dbReference>
<gene>
    <name evidence="2" type="ORF">WJX84_005918</name>
</gene>
<dbReference type="InterPro" id="IPR023393">
    <property type="entry name" value="START-like_dom_sf"/>
</dbReference>
<keyword evidence="3" id="KW-1185">Reference proteome</keyword>
<sequence>MPLAVVRSHNLLLDTPLKEVALLAACLKAGLGGRRLPFSQVAGLTATDWEGSQDSEARPECLDLPMGFDAKPSSGSGTGTNVDVPVDIAFALWEDRERICDWMPWIKSVKIQQNDTSLSRWTLSQDLFGRTWQFSWLARNLDPVHLKKIHWKSVEGSGSFGSALEVANRGEILFSQPSPASCSVTLTISYEVPDVLGPFANALSPTVEGILRTDMGRFAAYACKARCFIVQLQDGNFGRLVSRE</sequence>
<protein>
    <recommendedName>
        <fullName evidence="1">Coenzyme Q-binding protein COQ10 START domain-containing protein</fullName>
    </recommendedName>
</protein>
<evidence type="ECO:0000313" key="3">
    <source>
        <dbReference type="Proteomes" id="UP001485043"/>
    </source>
</evidence>
<evidence type="ECO:0000259" key="1">
    <source>
        <dbReference type="Pfam" id="PF03364"/>
    </source>
</evidence>
<dbReference type="PANTHER" id="PTHR33824">
    <property type="entry name" value="POLYKETIDE CYCLASE/DEHYDRASE AND LIPID TRANSPORT SUPERFAMILY PROTEIN"/>
    <property type="match status" value="1"/>
</dbReference>
<dbReference type="InterPro" id="IPR047137">
    <property type="entry name" value="ORF3"/>
</dbReference>
<evidence type="ECO:0000313" key="2">
    <source>
        <dbReference type="EMBL" id="KAK9867079.1"/>
    </source>
</evidence>
<dbReference type="SUPFAM" id="SSF55961">
    <property type="entry name" value="Bet v1-like"/>
    <property type="match status" value="1"/>
</dbReference>
<proteinExistence type="predicted"/>
<dbReference type="EMBL" id="JALJOV010000112">
    <property type="protein sequence ID" value="KAK9867079.1"/>
    <property type="molecule type" value="Genomic_DNA"/>
</dbReference>
<dbReference type="AlphaFoldDB" id="A0AAW1TC78"/>
<dbReference type="Proteomes" id="UP001485043">
    <property type="component" value="Unassembled WGS sequence"/>
</dbReference>
<dbReference type="Pfam" id="PF03364">
    <property type="entry name" value="Polyketide_cyc"/>
    <property type="match status" value="1"/>
</dbReference>
<feature type="domain" description="Coenzyme Q-binding protein COQ10 START" evidence="1">
    <location>
        <begin position="82"/>
        <end position="203"/>
    </location>
</feature>
<organism evidence="2 3">
    <name type="scientific">Apatococcus fuscideae</name>
    <dbReference type="NCBI Taxonomy" id="2026836"/>
    <lineage>
        <taxon>Eukaryota</taxon>
        <taxon>Viridiplantae</taxon>
        <taxon>Chlorophyta</taxon>
        <taxon>core chlorophytes</taxon>
        <taxon>Trebouxiophyceae</taxon>
        <taxon>Chlorellales</taxon>
        <taxon>Chlorellaceae</taxon>
        <taxon>Apatococcus</taxon>
    </lineage>
</organism>
<dbReference type="PANTHER" id="PTHR33824:SF7">
    <property type="entry name" value="POLYKETIDE CYCLASE_DEHYDRASE AND LIPID TRANSPORT SUPERFAMILY PROTEIN"/>
    <property type="match status" value="1"/>
</dbReference>
<accession>A0AAW1TC78</accession>
<dbReference type="CDD" id="cd07817">
    <property type="entry name" value="SRPBCC_8"/>
    <property type="match status" value="1"/>
</dbReference>
<name>A0AAW1TC78_9CHLO</name>
<reference evidence="2 3" key="1">
    <citation type="journal article" date="2024" name="Nat. Commun.">
        <title>Phylogenomics reveals the evolutionary origins of lichenization in chlorophyte algae.</title>
        <authorList>
            <person name="Puginier C."/>
            <person name="Libourel C."/>
            <person name="Otte J."/>
            <person name="Skaloud P."/>
            <person name="Haon M."/>
            <person name="Grisel S."/>
            <person name="Petersen M."/>
            <person name="Berrin J.G."/>
            <person name="Delaux P.M."/>
            <person name="Dal Grande F."/>
            <person name="Keller J."/>
        </authorList>
    </citation>
    <scope>NUCLEOTIDE SEQUENCE [LARGE SCALE GENOMIC DNA]</scope>
    <source>
        <strain evidence="2 3">SAG 2523</strain>
    </source>
</reference>
<comment type="caution">
    <text evidence="2">The sequence shown here is derived from an EMBL/GenBank/DDBJ whole genome shotgun (WGS) entry which is preliminary data.</text>
</comment>